<evidence type="ECO:0000313" key="4">
    <source>
        <dbReference type="Proteomes" id="UP000007110"/>
    </source>
</evidence>
<feature type="region of interest" description="Disordered" evidence="1">
    <location>
        <begin position="152"/>
        <end position="259"/>
    </location>
</feature>
<proteinExistence type="predicted"/>
<feature type="domain" description="RanBD1" evidence="2">
    <location>
        <begin position="12"/>
        <end position="152"/>
    </location>
</feature>
<dbReference type="FunFam" id="2.30.29.30:FF:000136">
    <property type="entry name" value="Ran-specific GTPase-activating protein-like"/>
    <property type="match status" value="1"/>
</dbReference>
<sequence>MADQEETSPDIYFEPIVKLKPVDVKNLEEDEEEIFKMRAKLYRYANEESPAEWKERGTGEVKMLKKRDDNNGHVRILMRRDKTFKICANHYIQSHMDLKPNCGSDKAFVWNTLADFADEEPKQETLAIRFGNAENAKKFKEKFEECQKLLTECAADEKTDEKPENESKQAEKPESEPKQAEKPESESKQAEKSEKDADEVTDKLGGMTVKDTEKTTDGEEPSKETVKTEGEAKEGEVEKSKEETTKEEGKGGGDSKDAS</sequence>
<dbReference type="CTD" id="5902"/>
<evidence type="ECO:0000313" key="3">
    <source>
        <dbReference type="EnsemblMetazoa" id="XP_003729360"/>
    </source>
</evidence>
<dbReference type="OrthoDB" id="2357150at2759"/>
<dbReference type="SUPFAM" id="SSF50729">
    <property type="entry name" value="PH domain-like"/>
    <property type="match status" value="1"/>
</dbReference>
<name>A0A7M7GMD7_STRPU</name>
<dbReference type="CDD" id="cd13179">
    <property type="entry name" value="RanBD_RanBP1"/>
    <property type="match status" value="1"/>
</dbReference>
<dbReference type="EnsemblMetazoa" id="XM_003729312">
    <property type="protein sequence ID" value="XP_003729360"/>
    <property type="gene ID" value="LOC587798"/>
</dbReference>
<dbReference type="Proteomes" id="UP000007110">
    <property type="component" value="Unassembled WGS sequence"/>
</dbReference>
<dbReference type="InterPro" id="IPR045256">
    <property type="entry name" value="RanBP1_RanBD"/>
</dbReference>
<evidence type="ECO:0000256" key="1">
    <source>
        <dbReference type="SAM" id="MobiDB-lite"/>
    </source>
</evidence>
<dbReference type="InterPro" id="IPR045255">
    <property type="entry name" value="RanBP1-like"/>
</dbReference>
<dbReference type="InterPro" id="IPR011993">
    <property type="entry name" value="PH-like_dom_sf"/>
</dbReference>
<organism evidence="3 4">
    <name type="scientific">Strongylocentrotus purpuratus</name>
    <name type="common">Purple sea urchin</name>
    <dbReference type="NCBI Taxonomy" id="7668"/>
    <lineage>
        <taxon>Eukaryota</taxon>
        <taxon>Metazoa</taxon>
        <taxon>Echinodermata</taxon>
        <taxon>Eleutherozoa</taxon>
        <taxon>Echinozoa</taxon>
        <taxon>Echinoidea</taxon>
        <taxon>Euechinoidea</taxon>
        <taxon>Echinacea</taxon>
        <taxon>Camarodonta</taxon>
        <taxon>Echinidea</taxon>
        <taxon>Strongylocentrotidae</taxon>
        <taxon>Strongylocentrotus</taxon>
    </lineage>
</organism>
<dbReference type="PANTHER" id="PTHR23138:SF94">
    <property type="entry name" value="RAN BINDING PROTEIN 1"/>
    <property type="match status" value="1"/>
</dbReference>
<dbReference type="PROSITE" id="PS50196">
    <property type="entry name" value="RANBD1"/>
    <property type="match status" value="1"/>
</dbReference>
<dbReference type="Gene3D" id="2.30.29.30">
    <property type="entry name" value="Pleckstrin-homology domain (PH domain)/Phosphotyrosine-binding domain (PTB)"/>
    <property type="match status" value="1"/>
</dbReference>
<dbReference type="AlphaFoldDB" id="A0A7M7GMD7"/>
<dbReference type="RefSeq" id="XP_003729360.1">
    <property type="nucleotide sequence ID" value="XM_003729312.3"/>
</dbReference>
<accession>A0A7M7GMD7</accession>
<dbReference type="SMART" id="SM00160">
    <property type="entry name" value="RanBD"/>
    <property type="match status" value="1"/>
</dbReference>
<protein>
    <recommendedName>
        <fullName evidence="2">RanBD1 domain-containing protein</fullName>
    </recommendedName>
</protein>
<dbReference type="GeneID" id="587798"/>
<dbReference type="PANTHER" id="PTHR23138">
    <property type="entry name" value="RAN BINDING PROTEIN"/>
    <property type="match status" value="1"/>
</dbReference>
<dbReference type="KEGG" id="spu:587798"/>
<keyword evidence="4" id="KW-1185">Reference proteome</keyword>
<evidence type="ECO:0000259" key="2">
    <source>
        <dbReference type="PROSITE" id="PS50196"/>
    </source>
</evidence>
<dbReference type="GO" id="GO:0006913">
    <property type="term" value="P:nucleocytoplasmic transport"/>
    <property type="evidence" value="ECO:0007669"/>
    <property type="project" value="InterPro"/>
</dbReference>
<reference evidence="4" key="1">
    <citation type="submission" date="2015-02" db="EMBL/GenBank/DDBJ databases">
        <title>Genome sequencing for Strongylocentrotus purpuratus.</title>
        <authorList>
            <person name="Murali S."/>
            <person name="Liu Y."/>
            <person name="Vee V."/>
            <person name="English A."/>
            <person name="Wang M."/>
            <person name="Skinner E."/>
            <person name="Han Y."/>
            <person name="Muzny D.M."/>
            <person name="Worley K.C."/>
            <person name="Gibbs R.A."/>
        </authorList>
    </citation>
    <scope>NUCLEOTIDE SEQUENCE</scope>
</reference>
<reference evidence="3" key="2">
    <citation type="submission" date="2021-01" db="UniProtKB">
        <authorList>
            <consortium name="EnsemblMetazoa"/>
        </authorList>
    </citation>
    <scope>IDENTIFICATION</scope>
</reference>
<dbReference type="Pfam" id="PF00638">
    <property type="entry name" value="Ran_BP1"/>
    <property type="match status" value="1"/>
</dbReference>
<dbReference type="InterPro" id="IPR000156">
    <property type="entry name" value="Ran_bind_dom"/>
</dbReference>
<feature type="compositionally biased region" description="Basic and acidic residues" evidence="1">
    <location>
        <begin position="210"/>
        <end position="259"/>
    </location>
</feature>
<feature type="compositionally biased region" description="Basic and acidic residues" evidence="1">
    <location>
        <begin position="155"/>
        <end position="202"/>
    </location>
</feature>